<dbReference type="CDD" id="cd02440">
    <property type="entry name" value="AdoMet_MTases"/>
    <property type="match status" value="1"/>
</dbReference>
<protein>
    <submittedName>
        <fullName evidence="1">Class I SAM-dependent methyltransferase</fullName>
    </submittedName>
</protein>
<proteinExistence type="predicted"/>
<keyword evidence="1" id="KW-0808">Transferase</keyword>
<dbReference type="Gene3D" id="3.40.50.150">
    <property type="entry name" value="Vaccinia Virus protein VP39"/>
    <property type="match status" value="1"/>
</dbReference>
<dbReference type="AlphaFoldDB" id="A0A7C4AID6"/>
<sequence length="219" mass="24161">MRALERAPMPPRALEFGFGEGYLLLALARRHPGTTFLGVEIDPDHVAGLSARAKAAGLGNVTAVHGDFRRLDTGGGFGLIYSADVLEHVPHDQELMAFFARNLLPGGRLVIHVPLRRSLQRRYLPWFQDHCDPGHVREEYTPEELTALATNAGLRVETIEATFGPFGEAAFELNSISWRNRPLDRLVRPLTLFPALLLGLADLLPNAWGNSILLTARKA</sequence>
<gene>
    <name evidence="1" type="ORF">ENR59_11215</name>
</gene>
<dbReference type="PANTHER" id="PTHR43861">
    <property type="entry name" value="TRANS-ACONITATE 2-METHYLTRANSFERASE-RELATED"/>
    <property type="match status" value="1"/>
</dbReference>
<dbReference type="GO" id="GO:0008168">
    <property type="term" value="F:methyltransferase activity"/>
    <property type="evidence" value="ECO:0007669"/>
    <property type="project" value="UniProtKB-KW"/>
</dbReference>
<dbReference type="Pfam" id="PF13489">
    <property type="entry name" value="Methyltransf_23"/>
    <property type="match status" value="1"/>
</dbReference>
<dbReference type="EMBL" id="DSRP01000777">
    <property type="protein sequence ID" value="HGG93502.1"/>
    <property type="molecule type" value="Genomic_DNA"/>
</dbReference>
<dbReference type="SUPFAM" id="SSF53335">
    <property type="entry name" value="S-adenosyl-L-methionine-dependent methyltransferases"/>
    <property type="match status" value="1"/>
</dbReference>
<organism evidence="1">
    <name type="scientific">Fundidesulfovibrio putealis</name>
    <dbReference type="NCBI Taxonomy" id="270496"/>
    <lineage>
        <taxon>Bacteria</taxon>
        <taxon>Pseudomonadati</taxon>
        <taxon>Thermodesulfobacteriota</taxon>
        <taxon>Desulfovibrionia</taxon>
        <taxon>Desulfovibrionales</taxon>
        <taxon>Desulfovibrionaceae</taxon>
        <taxon>Fundidesulfovibrio</taxon>
    </lineage>
</organism>
<name>A0A7C4AID6_9BACT</name>
<dbReference type="InterPro" id="IPR029063">
    <property type="entry name" value="SAM-dependent_MTases_sf"/>
</dbReference>
<dbReference type="GO" id="GO:0032259">
    <property type="term" value="P:methylation"/>
    <property type="evidence" value="ECO:0007669"/>
    <property type="project" value="UniProtKB-KW"/>
</dbReference>
<evidence type="ECO:0000313" key="1">
    <source>
        <dbReference type="EMBL" id="HGG93502.1"/>
    </source>
</evidence>
<comment type="caution">
    <text evidence="1">The sequence shown here is derived from an EMBL/GenBank/DDBJ whole genome shotgun (WGS) entry which is preliminary data.</text>
</comment>
<accession>A0A7C4AID6</accession>
<keyword evidence="1" id="KW-0489">Methyltransferase</keyword>
<reference evidence="1" key="1">
    <citation type="journal article" date="2020" name="mSystems">
        <title>Genome- and Community-Level Interaction Insights into Carbon Utilization and Element Cycling Functions of Hydrothermarchaeota in Hydrothermal Sediment.</title>
        <authorList>
            <person name="Zhou Z."/>
            <person name="Liu Y."/>
            <person name="Xu W."/>
            <person name="Pan J."/>
            <person name="Luo Z.H."/>
            <person name="Li M."/>
        </authorList>
    </citation>
    <scope>NUCLEOTIDE SEQUENCE [LARGE SCALE GENOMIC DNA]</scope>
    <source>
        <strain evidence="1">SpSt-413</strain>
    </source>
</reference>